<dbReference type="Proteomes" id="UP001220961">
    <property type="component" value="Chromosome 8"/>
</dbReference>
<keyword evidence="8" id="KW-1185">Reference proteome</keyword>
<comment type="subcellular location">
    <subcellularLocation>
        <location evidence="2">Cytoplasm</location>
    </subcellularLocation>
    <subcellularLocation>
        <location evidence="1">Nucleus</location>
    </subcellularLocation>
</comment>
<dbReference type="Gene3D" id="1.25.40.570">
    <property type="match status" value="1"/>
</dbReference>
<organism evidence="7 8">
    <name type="scientific">Malassezia caprae</name>
    <dbReference type="NCBI Taxonomy" id="1381934"/>
    <lineage>
        <taxon>Eukaryota</taxon>
        <taxon>Fungi</taxon>
        <taxon>Dikarya</taxon>
        <taxon>Basidiomycota</taxon>
        <taxon>Ustilaginomycotina</taxon>
        <taxon>Malasseziomycetes</taxon>
        <taxon>Malasseziales</taxon>
        <taxon>Malasseziaceae</taxon>
        <taxon>Malassezia</taxon>
    </lineage>
</organism>
<evidence type="ECO:0000256" key="5">
    <source>
        <dbReference type="ARBA" id="ARBA00023242"/>
    </source>
</evidence>
<dbReference type="InterPro" id="IPR019585">
    <property type="entry name" value="Rpn7/CSN1"/>
</dbReference>
<dbReference type="AlphaFoldDB" id="A0AAF0EB90"/>
<dbReference type="EMBL" id="CP119915">
    <property type="protein sequence ID" value="WFD21335.1"/>
    <property type="molecule type" value="Genomic_DNA"/>
</dbReference>
<name>A0AAF0EB90_9BASI</name>
<dbReference type="PANTHER" id="PTHR14145">
    <property type="entry name" value="26S PROTESOME SUBUNIT 6"/>
    <property type="match status" value="1"/>
</dbReference>
<evidence type="ECO:0000259" key="6">
    <source>
        <dbReference type="Pfam" id="PF10602"/>
    </source>
</evidence>
<keyword evidence="5" id="KW-0539">Nucleus</keyword>
<dbReference type="InterPro" id="IPR045135">
    <property type="entry name" value="Rpn7_N"/>
</dbReference>
<evidence type="ECO:0000313" key="7">
    <source>
        <dbReference type="EMBL" id="WFD21335.1"/>
    </source>
</evidence>
<gene>
    <name evidence="7" type="ORF">MCAP1_003596</name>
</gene>
<dbReference type="PANTHER" id="PTHR14145:SF2">
    <property type="entry name" value="COP9 SIGNALOSOME COMPLEX SUBUNIT 1"/>
    <property type="match status" value="1"/>
</dbReference>
<sequence length="335" mass="36743">MQEADALPDLGACAGWARVHRLAYVMEHSSTWRIAAATEAARLLQETWDTERFRAACAVRGTPCTLDEDAWIAATEARMQDTRAALLAELSACQMSGPREAIRQAHMALGDHYRHCGRFRDALAHYESAREYAAEPAHILPSAMGAMETAWDAAEPMRVLGHADHADAALDTQERAAHAPTVRARIQAFRMLARWALVDPSEATAWPEPVSEAPDAYGDVLPPSSCAWYAVLWALGAPPEQQRTRVMQLQQSAAFRAWTLQAPAPARVLAAYIQGAWDECVTHLRDAVAVWALEPPLGAARAAACHRAVLQQLIARYLGAYRRLTLGALARVFAH</sequence>
<dbReference type="GO" id="GO:0008180">
    <property type="term" value="C:COP9 signalosome"/>
    <property type="evidence" value="ECO:0007669"/>
    <property type="project" value="UniProtKB-KW"/>
</dbReference>
<keyword evidence="3" id="KW-0963">Cytoplasm</keyword>
<dbReference type="GO" id="GO:0005737">
    <property type="term" value="C:cytoplasm"/>
    <property type="evidence" value="ECO:0007669"/>
    <property type="project" value="UniProtKB-SubCell"/>
</dbReference>
<keyword evidence="4" id="KW-0736">Signalosome</keyword>
<feature type="domain" description="26S proteasome regulatory subunit Rpn7 N-terminal" evidence="6">
    <location>
        <begin position="69"/>
        <end position="235"/>
    </location>
</feature>
<evidence type="ECO:0000256" key="3">
    <source>
        <dbReference type="ARBA" id="ARBA00022490"/>
    </source>
</evidence>
<proteinExistence type="predicted"/>
<reference evidence="7" key="1">
    <citation type="submission" date="2023-03" db="EMBL/GenBank/DDBJ databases">
        <title>Mating type loci evolution in Malassezia.</title>
        <authorList>
            <person name="Coelho M.A."/>
        </authorList>
    </citation>
    <scope>NUCLEOTIDE SEQUENCE</scope>
    <source>
        <strain evidence="7">CBS 10434</strain>
    </source>
</reference>
<dbReference type="Pfam" id="PF10602">
    <property type="entry name" value="RPN7"/>
    <property type="match status" value="1"/>
</dbReference>
<evidence type="ECO:0000256" key="2">
    <source>
        <dbReference type="ARBA" id="ARBA00004496"/>
    </source>
</evidence>
<evidence type="ECO:0000313" key="8">
    <source>
        <dbReference type="Proteomes" id="UP001220961"/>
    </source>
</evidence>
<protein>
    <recommendedName>
        <fullName evidence="6">26S proteasome regulatory subunit Rpn7 N-terminal domain-containing protein</fullName>
    </recommendedName>
</protein>
<accession>A0AAF0EB90</accession>
<evidence type="ECO:0000256" key="1">
    <source>
        <dbReference type="ARBA" id="ARBA00004123"/>
    </source>
</evidence>
<evidence type="ECO:0000256" key="4">
    <source>
        <dbReference type="ARBA" id="ARBA00022790"/>
    </source>
</evidence>